<protein>
    <submittedName>
        <fullName evidence="1">Disease resistance-like protein DSC1</fullName>
    </submittedName>
</protein>
<reference evidence="2" key="1">
    <citation type="journal article" date="2023" name="Hortic. Res.">
        <title>A chromosome-level phased genome enabling allele-level studies in sweet orange: a case study on citrus Huanglongbing tolerance.</title>
        <authorList>
            <person name="Wu B."/>
            <person name="Yu Q."/>
            <person name="Deng Z."/>
            <person name="Duan Y."/>
            <person name="Luo F."/>
            <person name="Gmitter F. Jr."/>
        </authorList>
    </citation>
    <scope>NUCLEOTIDE SEQUENCE [LARGE SCALE GENOMIC DNA]</scope>
    <source>
        <strain evidence="2">cv. Valencia</strain>
    </source>
</reference>
<name>A0ACB8MBU7_CITSI</name>
<dbReference type="Proteomes" id="UP000829398">
    <property type="component" value="Chromosome 3"/>
</dbReference>
<sequence>MNGKIVIPVFYQVDPSDVRQQRRSSGEAFVHHENNFPDKVQKWRDALTEGSNLSGYDSTESRNEAELVEKIIADISKKLEDVSDSADLDDFLLEEVVHSADGNPLALEVLGSSLYQKSKQQWKVKLQNLKLISVPNIYNVLKISYDELHLEEKKTFLDIACFFKGEDIDFVRRIQDDPTSQDALVDKSLITIFYNELQMHDLWQEMGTDHCSPKLYQQILLKFYMPKHNDVPIMSSKVHLDQENLIELSLPYSKVEQIWEEKKKAFVLKSVDLRHSQYLLRMPDLSEAPNLERTNILNCTGYSYISSSIQNFNHLSRLCFRGCKSLRSFPSNLHFVSPIAMDFSSCVNFTEFPQISGNITDLDLHETAIEEVSSSIECLTNLQVFSLDSCSRLKRVSTRIFECCILLPWSKIAEWSSNQSSGSEITLQLPQHFRQNLMGFALGAVLGSKSSHYLFDVHCQYTFEISTLSERKHVRRSCVWDSFQITDHVMLGFSPCGNVRFPDDNHHTTVSFEFLSKSNVVLCCGLCPVYANPDKTKPNNLTLNFATQIWKLDDKTSTSGTSDEVEFEASSHQEESEPGP</sequence>
<comment type="caution">
    <text evidence="1">The sequence shown here is derived from an EMBL/GenBank/DDBJ whole genome shotgun (WGS) entry which is preliminary data.</text>
</comment>
<keyword evidence="2" id="KW-1185">Reference proteome</keyword>
<evidence type="ECO:0000313" key="2">
    <source>
        <dbReference type="Proteomes" id="UP000829398"/>
    </source>
</evidence>
<gene>
    <name evidence="1" type="ORF">KPL71_009165</name>
</gene>
<accession>A0ACB8MBU7</accession>
<dbReference type="EMBL" id="CM039172">
    <property type="protein sequence ID" value="KAH9783056.1"/>
    <property type="molecule type" value="Genomic_DNA"/>
</dbReference>
<proteinExistence type="predicted"/>
<evidence type="ECO:0000313" key="1">
    <source>
        <dbReference type="EMBL" id="KAH9783056.1"/>
    </source>
</evidence>
<organism evidence="1 2">
    <name type="scientific">Citrus sinensis</name>
    <name type="common">Sweet orange</name>
    <name type="synonym">Citrus aurantium var. sinensis</name>
    <dbReference type="NCBI Taxonomy" id="2711"/>
    <lineage>
        <taxon>Eukaryota</taxon>
        <taxon>Viridiplantae</taxon>
        <taxon>Streptophyta</taxon>
        <taxon>Embryophyta</taxon>
        <taxon>Tracheophyta</taxon>
        <taxon>Spermatophyta</taxon>
        <taxon>Magnoliopsida</taxon>
        <taxon>eudicotyledons</taxon>
        <taxon>Gunneridae</taxon>
        <taxon>Pentapetalae</taxon>
        <taxon>rosids</taxon>
        <taxon>malvids</taxon>
        <taxon>Sapindales</taxon>
        <taxon>Rutaceae</taxon>
        <taxon>Aurantioideae</taxon>
        <taxon>Citrus</taxon>
    </lineage>
</organism>